<proteinExistence type="predicted"/>
<sequence length="383" mass="44324">MIFFYLILFFFVDKTYVSGFLYDNNVCCTYYPQQIIPNTNQPTSLSYLKIPIYTKIKNLPFYPQPIQQIDSPFASAQLAQPQQNGGAFQNLDMNTLYVQPSVDPTKLTNIIIYDRPISNYLTAPKDQISEPIISTPTLSFNVLSSLDKKTKDSDIDKYPLQNNSSHIEQTETVPGTFTEYDEINETSTISYQDVEITPPNISLSTPYLENPLLELSTNLSSSDLPLKNEIPTPRNFPQNVPPDPENVFLYVPHVRFSPNSLPERNKFQAPYDSYSAPFVYNPKFEYFPSYYSPSSYNFPPQFDIFSLYYPSSMNSLHRVPSQYEFQLPFNFSTRTPTQNLQEPTKPFLYYPIFRMEDYPRKVIEISSSIRSKHENETPKTDNM</sequence>
<dbReference type="Proteomes" id="UP000038045">
    <property type="component" value="Unplaced"/>
</dbReference>
<dbReference type="AlphaFoldDB" id="A0A0N4ZA61"/>
<protein>
    <submittedName>
        <fullName evidence="3">Uncharacterized protein</fullName>
    </submittedName>
</protein>
<organism evidence="2 3">
    <name type="scientific">Parastrongyloides trichosuri</name>
    <name type="common">Possum-specific nematode worm</name>
    <dbReference type="NCBI Taxonomy" id="131310"/>
    <lineage>
        <taxon>Eukaryota</taxon>
        <taxon>Metazoa</taxon>
        <taxon>Ecdysozoa</taxon>
        <taxon>Nematoda</taxon>
        <taxon>Chromadorea</taxon>
        <taxon>Rhabditida</taxon>
        <taxon>Tylenchina</taxon>
        <taxon>Panagrolaimomorpha</taxon>
        <taxon>Strongyloidoidea</taxon>
        <taxon>Strongyloididae</taxon>
        <taxon>Parastrongyloides</taxon>
    </lineage>
</organism>
<evidence type="ECO:0000313" key="2">
    <source>
        <dbReference type="Proteomes" id="UP000038045"/>
    </source>
</evidence>
<accession>A0A0N4ZA61</accession>
<reference evidence="3" key="1">
    <citation type="submission" date="2017-02" db="UniProtKB">
        <authorList>
            <consortium name="WormBaseParasite"/>
        </authorList>
    </citation>
    <scope>IDENTIFICATION</scope>
</reference>
<evidence type="ECO:0000313" key="3">
    <source>
        <dbReference type="WBParaSite" id="PTRK_0000426800.1"/>
    </source>
</evidence>
<dbReference type="WBParaSite" id="PTRK_0000426800.1">
    <property type="protein sequence ID" value="PTRK_0000426800.1"/>
    <property type="gene ID" value="PTRK_0000426800"/>
</dbReference>
<feature type="signal peptide" evidence="1">
    <location>
        <begin position="1"/>
        <end position="19"/>
    </location>
</feature>
<evidence type="ECO:0000256" key="1">
    <source>
        <dbReference type="SAM" id="SignalP"/>
    </source>
</evidence>
<keyword evidence="1" id="KW-0732">Signal</keyword>
<name>A0A0N4ZA61_PARTI</name>
<feature type="chain" id="PRO_5005891359" evidence="1">
    <location>
        <begin position="20"/>
        <end position="383"/>
    </location>
</feature>
<keyword evidence="2" id="KW-1185">Reference proteome</keyword>
<dbReference type="STRING" id="131310.A0A0N4ZA61"/>